<dbReference type="OrthoDB" id="9800955at2"/>
<evidence type="ECO:0000256" key="6">
    <source>
        <dbReference type="ARBA" id="ARBA00023326"/>
    </source>
</evidence>
<keyword evidence="6" id="KW-0624">Polysaccharide degradation</keyword>
<evidence type="ECO:0000259" key="8">
    <source>
        <dbReference type="Pfam" id="PF00150"/>
    </source>
</evidence>
<comment type="similarity">
    <text evidence="1 7">Belongs to the glycosyl hydrolase 5 (cellulase A) family.</text>
</comment>
<gene>
    <name evidence="9" type="ORF">SAMN05421828_12925</name>
</gene>
<reference evidence="9 10" key="1">
    <citation type="submission" date="2017-01" db="EMBL/GenBank/DDBJ databases">
        <authorList>
            <person name="Varghese N."/>
            <person name="Submissions S."/>
        </authorList>
    </citation>
    <scope>NUCLEOTIDE SEQUENCE [LARGE SCALE GENOMIC DNA]</scope>
    <source>
        <strain evidence="9 10">ATCC 35905</strain>
    </source>
</reference>
<keyword evidence="3" id="KW-0136">Cellulose degradation</keyword>
<evidence type="ECO:0000256" key="7">
    <source>
        <dbReference type="RuleBase" id="RU361153"/>
    </source>
</evidence>
<dbReference type="RefSeq" id="WP_029313153.1">
    <property type="nucleotide sequence ID" value="NZ_FTNE01000029.1"/>
</dbReference>
<evidence type="ECO:0000256" key="2">
    <source>
        <dbReference type="ARBA" id="ARBA00022801"/>
    </source>
</evidence>
<dbReference type="InterPro" id="IPR017853">
    <property type="entry name" value="GH"/>
</dbReference>
<dbReference type="GO" id="GO:0008422">
    <property type="term" value="F:beta-glucosidase activity"/>
    <property type="evidence" value="ECO:0007669"/>
    <property type="project" value="TreeGrafter"/>
</dbReference>
<evidence type="ECO:0000256" key="4">
    <source>
        <dbReference type="ARBA" id="ARBA00023277"/>
    </source>
</evidence>
<dbReference type="InterPro" id="IPR050386">
    <property type="entry name" value="Glycosyl_hydrolase_5"/>
</dbReference>
<comment type="caution">
    <text evidence="9">The sequence shown here is derived from an EMBL/GenBank/DDBJ whole genome shotgun (WGS) entry which is preliminary data.</text>
</comment>
<evidence type="ECO:0000313" key="10">
    <source>
        <dbReference type="Proteomes" id="UP000186308"/>
    </source>
</evidence>
<proteinExistence type="inferred from homology"/>
<accession>A0A8G2CNA8</accession>
<dbReference type="Gene3D" id="3.20.20.80">
    <property type="entry name" value="Glycosidases"/>
    <property type="match status" value="1"/>
</dbReference>
<dbReference type="Pfam" id="PF00150">
    <property type="entry name" value="Cellulase"/>
    <property type="match status" value="1"/>
</dbReference>
<evidence type="ECO:0000256" key="5">
    <source>
        <dbReference type="ARBA" id="ARBA00023295"/>
    </source>
</evidence>
<sequence>MIRLFGTLAIALLWCGIATAQLPPVLRDGLNVAHWFRYPARSGAADLCCDLSPGTLRQLRAAGVRFLRLPVQPALLRQPGALQALQAAVRRVLASGLGVVVVPTPLRWNAGDPALDRARLVAFWRQVAPVLAGFGSSRVFPEVMNEPVLTDPAAWPAMQLGVLAVIRRSLPGSTVIVTGADWGGIDGLLKLPPLADPRVIYSFHFYEPAVLTALAAFDPGLERRVLARLPFPVSSVAACDAIGGDARTAAVVRYYCAGRWDAATLAKRIGMVGAWAARHHANVLVGEFGAAAALNVQARREWLSAARGAFTANGFGWALWGYDDPMGLNVSPMAHGAAPLDPGVMQALGWR</sequence>
<dbReference type="PANTHER" id="PTHR31297:SF41">
    <property type="entry name" value="ENDOGLUCANASE, PUTATIVE (AFU_ORTHOLOGUE AFUA_5G01830)-RELATED"/>
    <property type="match status" value="1"/>
</dbReference>
<dbReference type="PANTHER" id="PTHR31297">
    <property type="entry name" value="GLUCAN ENDO-1,6-BETA-GLUCOSIDASE B"/>
    <property type="match status" value="1"/>
</dbReference>
<dbReference type="SUPFAM" id="SSF51445">
    <property type="entry name" value="(Trans)glycosidases"/>
    <property type="match status" value="1"/>
</dbReference>
<name>A0A8G2CNA8_ACIRU</name>
<organism evidence="9 10">
    <name type="scientific">Acidiphilium rubrum</name>
    <dbReference type="NCBI Taxonomy" id="526"/>
    <lineage>
        <taxon>Bacteria</taxon>
        <taxon>Pseudomonadati</taxon>
        <taxon>Pseudomonadota</taxon>
        <taxon>Alphaproteobacteria</taxon>
        <taxon>Acetobacterales</taxon>
        <taxon>Acidocellaceae</taxon>
        <taxon>Acidiphilium</taxon>
    </lineage>
</organism>
<keyword evidence="10" id="KW-1185">Reference proteome</keyword>
<dbReference type="AlphaFoldDB" id="A0A8G2CNA8"/>
<dbReference type="GO" id="GO:0030245">
    <property type="term" value="P:cellulose catabolic process"/>
    <property type="evidence" value="ECO:0007669"/>
    <property type="project" value="UniProtKB-KW"/>
</dbReference>
<dbReference type="InterPro" id="IPR001547">
    <property type="entry name" value="Glyco_hydro_5"/>
</dbReference>
<dbReference type="GO" id="GO:0009986">
    <property type="term" value="C:cell surface"/>
    <property type="evidence" value="ECO:0007669"/>
    <property type="project" value="TreeGrafter"/>
</dbReference>
<evidence type="ECO:0000313" key="9">
    <source>
        <dbReference type="EMBL" id="SIR40577.1"/>
    </source>
</evidence>
<dbReference type="GO" id="GO:0005576">
    <property type="term" value="C:extracellular region"/>
    <property type="evidence" value="ECO:0007669"/>
    <property type="project" value="TreeGrafter"/>
</dbReference>
<evidence type="ECO:0000256" key="3">
    <source>
        <dbReference type="ARBA" id="ARBA00023001"/>
    </source>
</evidence>
<keyword evidence="2 7" id="KW-0378">Hydrolase</keyword>
<evidence type="ECO:0000256" key="1">
    <source>
        <dbReference type="ARBA" id="ARBA00005641"/>
    </source>
</evidence>
<keyword evidence="5 7" id="KW-0326">Glycosidase</keyword>
<dbReference type="Proteomes" id="UP000186308">
    <property type="component" value="Unassembled WGS sequence"/>
</dbReference>
<feature type="domain" description="Glycoside hydrolase family 5" evidence="8">
    <location>
        <begin position="56"/>
        <end position="321"/>
    </location>
</feature>
<protein>
    <submittedName>
        <fullName evidence="9">Cellulase (Glycosyl hydrolase family 5)</fullName>
    </submittedName>
</protein>
<keyword evidence="4" id="KW-0119">Carbohydrate metabolism</keyword>
<dbReference type="EMBL" id="FTNE01000029">
    <property type="protein sequence ID" value="SIR40577.1"/>
    <property type="molecule type" value="Genomic_DNA"/>
</dbReference>